<keyword evidence="4" id="KW-1185">Reference proteome</keyword>
<dbReference type="Gene3D" id="1.25.10.10">
    <property type="entry name" value="Leucine-rich Repeat Variant"/>
    <property type="match status" value="3"/>
</dbReference>
<keyword evidence="1" id="KW-0677">Repeat</keyword>
<dbReference type="Proteomes" id="UP000091857">
    <property type="component" value="Chromosome 4"/>
</dbReference>
<dbReference type="InterPro" id="IPR000225">
    <property type="entry name" value="Armadillo"/>
</dbReference>
<dbReference type="PANTHER" id="PTHR45958">
    <property type="entry name" value="RING-TYPE E3 UBIQUITIN TRANSFERASE"/>
    <property type="match status" value="1"/>
</dbReference>
<organism evidence="3 4">
    <name type="scientific">Manihot esculenta</name>
    <name type="common">Cassava</name>
    <name type="synonym">Jatropha manihot</name>
    <dbReference type="NCBI Taxonomy" id="3983"/>
    <lineage>
        <taxon>Eukaryota</taxon>
        <taxon>Viridiplantae</taxon>
        <taxon>Streptophyta</taxon>
        <taxon>Embryophyta</taxon>
        <taxon>Tracheophyta</taxon>
        <taxon>Spermatophyta</taxon>
        <taxon>Magnoliopsida</taxon>
        <taxon>eudicotyledons</taxon>
        <taxon>Gunneridae</taxon>
        <taxon>Pentapetalae</taxon>
        <taxon>rosids</taxon>
        <taxon>fabids</taxon>
        <taxon>Malpighiales</taxon>
        <taxon>Euphorbiaceae</taxon>
        <taxon>Crotonoideae</taxon>
        <taxon>Manihoteae</taxon>
        <taxon>Manihot</taxon>
    </lineage>
</organism>
<name>A0A251L5A2_MANES</name>
<dbReference type="InterPro" id="IPR016024">
    <property type="entry name" value="ARM-type_fold"/>
</dbReference>
<sequence length="582" mass="63795">MADVGSLSLLVKSLTRDVDERREAVGLLLELTEISAVQRRIGRIQGCIVMLVSMLNGDDPTACHDAGKLLVALSNNTQNALHMAEAGYFKPLVRYLKEGSDMGKILMATAISRIELTDQSRASLGEEGAIEPLVKMFKTGKLEAKLSALNALQNLSMLTENIQRLISSGIVVPLLQLLFSVTSVLMTLREPASAILARIAQSESILVNKDVAQQMLSLLNLSSPVIQFHLLQALNSIASHSRASKVRKKMEESGAVQLLLPFLTESNLKNRTAALNLLYTLSKDSPEELMEQLGEYQLNNIVNIICSSTSEGEKAAAIGILSNFPISKKKATDVLKKSNLLPILVSIMSSSESTSMPRTNWLMECIAGLFIRFTVASDKKLQLLSAELGVIPLLVKLLSSGSVVAKCRAATSLAQLSQNSLALRKSRKSRWTCIPHSAEAFCEVHDGYCIVKNTFCLVKAGAVSPLIKILEREEREADEAVLDALATLLQDEIWENGSNYIARMSVFQAIIKVLESGNVKAQEKALWILERIFRIEEHRTQYGESAQVVLIDLAQNGDPRLKSLVAKVLAQLELLQPQSSYF</sequence>
<dbReference type="SUPFAM" id="SSF48371">
    <property type="entry name" value="ARM repeat"/>
    <property type="match status" value="1"/>
</dbReference>
<evidence type="ECO:0000313" key="4">
    <source>
        <dbReference type="Proteomes" id="UP000091857"/>
    </source>
</evidence>
<proteinExistence type="predicted"/>
<reference evidence="3 4" key="1">
    <citation type="submission" date="2016-02" db="EMBL/GenBank/DDBJ databases">
        <title>WGS assembly of Manihot esculenta.</title>
        <authorList>
            <person name="Bredeson J.V."/>
            <person name="Prochnik S.E."/>
            <person name="Lyons J.B."/>
            <person name="Schmutz J."/>
            <person name="Grimwood J."/>
            <person name="Vrebalov J."/>
            <person name="Bart R.S."/>
            <person name="Amuge T."/>
            <person name="Ferguson M.E."/>
            <person name="Green R."/>
            <person name="Putnam N."/>
            <person name="Stites J."/>
            <person name="Rounsley S."/>
            <person name="Rokhsar D.S."/>
        </authorList>
    </citation>
    <scope>NUCLEOTIDE SEQUENCE [LARGE SCALE GENOMIC DNA]</scope>
    <source>
        <strain evidence="4">cv. AM560-2</strain>
        <tissue evidence="3">Leaf</tissue>
    </source>
</reference>
<dbReference type="Gramene" id="Manes.04G164900.13.v8.1">
    <property type="protein sequence ID" value="Manes.04G164900.13.v8.1.CDS"/>
    <property type="gene ID" value="Manes.04G164900.v8.1"/>
</dbReference>
<dbReference type="Gramene" id="Manes.04G164900.12.v8.1">
    <property type="protein sequence ID" value="Manes.04G164900.12.v8.1.CDS"/>
    <property type="gene ID" value="Manes.04G164900.v8.1"/>
</dbReference>
<gene>
    <name evidence="3" type="ORF">MANES_04G164900</name>
</gene>
<protein>
    <recommendedName>
        <fullName evidence="5">Armadillo repeat-containing domain-containing protein</fullName>
    </recommendedName>
</protein>
<dbReference type="Pfam" id="PF05804">
    <property type="entry name" value="KAP"/>
    <property type="match status" value="1"/>
</dbReference>
<dbReference type="AlphaFoldDB" id="A0A251L5A2"/>
<evidence type="ECO:0000256" key="1">
    <source>
        <dbReference type="ARBA" id="ARBA00022737"/>
    </source>
</evidence>
<dbReference type="Gramene" id="Manes.04G164900.5.v8.1">
    <property type="protein sequence ID" value="Manes.04G164900.5.v8.1.CDS"/>
    <property type="gene ID" value="Manes.04G164900.v8.1"/>
</dbReference>
<evidence type="ECO:0000313" key="3">
    <source>
        <dbReference type="EMBL" id="OAY53463.1"/>
    </source>
</evidence>
<feature type="repeat" description="ARM" evidence="2">
    <location>
        <begin position="128"/>
        <end position="170"/>
    </location>
</feature>
<accession>A0A251L5A2</accession>
<evidence type="ECO:0008006" key="5">
    <source>
        <dbReference type="Google" id="ProtNLM"/>
    </source>
</evidence>
<evidence type="ECO:0000256" key="2">
    <source>
        <dbReference type="PROSITE-ProRule" id="PRU00259"/>
    </source>
</evidence>
<dbReference type="EMBL" id="CM004390">
    <property type="protein sequence ID" value="OAY53463.1"/>
    <property type="molecule type" value="Genomic_DNA"/>
</dbReference>
<dbReference type="InterPro" id="IPR052608">
    <property type="entry name" value="U-box_domain_protein"/>
</dbReference>
<dbReference type="PANTHER" id="PTHR45958:SF12">
    <property type="entry name" value="OS01G0948500 PROTEIN"/>
    <property type="match status" value="1"/>
</dbReference>
<dbReference type="SMART" id="SM00185">
    <property type="entry name" value="ARM"/>
    <property type="match status" value="7"/>
</dbReference>
<dbReference type="EMBL" id="CM004390">
    <property type="protein sequence ID" value="OAY53464.1"/>
    <property type="molecule type" value="Genomic_DNA"/>
</dbReference>
<dbReference type="PROSITE" id="PS50176">
    <property type="entry name" value="ARM_REPEAT"/>
    <property type="match status" value="1"/>
</dbReference>
<dbReference type="InterPro" id="IPR011989">
    <property type="entry name" value="ARM-like"/>
</dbReference>